<evidence type="ECO:0000256" key="1">
    <source>
        <dbReference type="SAM" id="Phobius"/>
    </source>
</evidence>
<comment type="caution">
    <text evidence="2">The sequence shown here is derived from an EMBL/GenBank/DDBJ whole genome shotgun (WGS) entry which is preliminary data.</text>
</comment>
<name>A0A822ZG78_NELNU</name>
<keyword evidence="1" id="KW-0812">Transmembrane</keyword>
<dbReference type="PANTHER" id="PTHR46168">
    <property type="entry name" value="ARMADILLO REPEAT ONLY 4"/>
    <property type="match status" value="1"/>
</dbReference>
<proteinExistence type="predicted"/>
<dbReference type="Proteomes" id="UP000607653">
    <property type="component" value="Unassembled WGS sequence"/>
</dbReference>
<dbReference type="PANTHER" id="PTHR46168:SF9">
    <property type="entry name" value="ARMADILLO REPEAT ONLY 2"/>
    <property type="match status" value="1"/>
</dbReference>
<protein>
    <submittedName>
        <fullName evidence="2">Uncharacterized protein</fullName>
    </submittedName>
</protein>
<keyword evidence="1" id="KW-0472">Membrane</keyword>
<organism evidence="2 3">
    <name type="scientific">Nelumbo nucifera</name>
    <name type="common">Sacred lotus</name>
    <dbReference type="NCBI Taxonomy" id="4432"/>
    <lineage>
        <taxon>Eukaryota</taxon>
        <taxon>Viridiplantae</taxon>
        <taxon>Streptophyta</taxon>
        <taxon>Embryophyta</taxon>
        <taxon>Tracheophyta</taxon>
        <taxon>Spermatophyta</taxon>
        <taxon>Magnoliopsida</taxon>
        <taxon>Proteales</taxon>
        <taxon>Nelumbonaceae</taxon>
        <taxon>Nelumbo</taxon>
    </lineage>
</organism>
<dbReference type="EMBL" id="DUZY01000006">
    <property type="protein sequence ID" value="DAD42691.1"/>
    <property type="molecule type" value="Genomic_DNA"/>
</dbReference>
<keyword evidence="3" id="KW-1185">Reference proteome</keyword>
<evidence type="ECO:0000313" key="2">
    <source>
        <dbReference type="EMBL" id="DAD42691.1"/>
    </source>
</evidence>
<feature type="transmembrane region" description="Helical" evidence="1">
    <location>
        <begin position="66"/>
        <end position="87"/>
    </location>
</feature>
<dbReference type="AlphaFoldDB" id="A0A822ZG78"/>
<reference evidence="2 3" key="1">
    <citation type="journal article" date="2020" name="Mol. Biol. Evol.">
        <title>Distinct Expression and Methylation Patterns for Genes with Different Fates following a Single Whole-Genome Duplication in Flowering Plants.</title>
        <authorList>
            <person name="Shi T."/>
            <person name="Rahmani R.S."/>
            <person name="Gugger P.F."/>
            <person name="Wang M."/>
            <person name="Li H."/>
            <person name="Zhang Y."/>
            <person name="Li Z."/>
            <person name="Wang Q."/>
            <person name="Van de Peer Y."/>
            <person name="Marchal K."/>
            <person name="Chen J."/>
        </authorList>
    </citation>
    <scope>NUCLEOTIDE SEQUENCE [LARGE SCALE GENOMIC DNA]</scope>
    <source>
        <tissue evidence="2">Leaf</tissue>
    </source>
</reference>
<accession>A0A822ZG78</accession>
<sequence length="88" mass="9865">MKCVLTIIPDAAFKKMSSHAAASLLSLVRDNDRYGKLIIDEGGVVPLLKLAKKANRKVKRMLLGQLRVFLVLTRFAFCIPFGFFLLLN</sequence>
<keyword evidence="1" id="KW-1133">Transmembrane helix</keyword>
<evidence type="ECO:0000313" key="3">
    <source>
        <dbReference type="Proteomes" id="UP000607653"/>
    </source>
</evidence>
<gene>
    <name evidence="2" type="ORF">HUJ06_000921</name>
</gene>